<dbReference type="STRING" id="199441.BkAM31D_04325"/>
<evidence type="ECO:0000259" key="2">
    <source>
        <dbReference type="PROSITE" id="PS50968"/>
    </source>
</evidence>
<evidence type="ECO:0000256" key="1">
    <source>
        <dbReference type="ARBA" id="ARBA00023267"/>
    </source>
</evidence>
<keyword evidence="4" id="KW-1185">Reference proteome</keyword>
<dbReference type="Pfam" id="PF00364">
    <property type="entry name" value="Biotin_lipoyl"/>
    <property type="match status" value="1"/>
</dbReference>
<proteinExistence type="predicted"/>
<accession>A0A1X9MC42</accession>
<evidence type="ECO:0000313" key="4">
    <source>
        <dbReference type="Proteomes" id="UP000193006"/>
    </source>
</evidence>
<organism evidence="3 4">
    <name type="scientific">Halalkalibacter krulwichiae</name>
    <dbReference type="NCBI Taxonomy" id="199441"/>
    <lineage>
        <taxon>Bacteria</taxon>
        <taxon>Bacillati</taxon>
        <taxon>Bacillota</taxon>
        <taxon>Bacilli</taxon>
        <taxon>Bacillales</taxon>
        <taxon>Bacillaceae</taxon>
        <taxon>Halalkalibacter</taxon>
    </lineage>
</organism>
<name>A0A1X9MC42_9BACI</name>
<dbReference type="NCBIfam" id="NF006079">
    <property type="entry name" value="PRK08225.1"/>
    <property type="match status" value="1"/>
</dbReference>
<reference evidence="3 4" key="1">
    <citation type="submission" date="2017-04" db="EMBL/GenBank/DDBJ databases">
        <title>Bacillus krulwichiae AM31D Genome sequencing and assembly.</title>
        <authorList>
            <person name="Krulwich T.A."/>
            <person name="Anastor L."/>
            <person name="Ehrlich R."/>
            <person name="Ehrlich G.D."/>
            <person name="Janto B."/>
        </authorList>
    </citation>
    <scope>NUCLEOTIDE SEQUENCE [LARGE SCALE GENOMIC DNA]</scope>
    <source>
        <strain evidence="3 4">AM31D</strain>
    </source>
</reference>
<protein>
    <submittedName>
        <fullName evidence="3">Biotin/lipoyl attachment protein</fullName>
    </submittedName>
</protein>
<dbReference type="SUPFAM" id="SSF51230">
    <property type="entry name" value="Single hybrid motif"/>
    <property type="match status" value="1"/>
</dbReference>
<dbReference type="PROSITE" id="PS50968">
    <property type="entry name" value="BIOTINYL_LIPOYL"/>
    <property type="match status" value="1"/>
</dbReference>
<gene>
    <name evidence="3" type="primary">yngHB</name>
    <name evidence="3" type="ORF">BkAM31D_04325</name>
</gene>
<dbReference type="Proteomes" id="UP000193006">
    <property type="component" value="Chromosome"/>
</dbReference>
<dbReference type="RefSeq" id="WP_066155954.1">
    <property type="nucleotide sequence ID" value="NZ_CP020814.1"/>
</dbReference>
<feature type="domain" description="Lipoyl-binding" evidence="2">
    <location>
        <begin position="1"/>
        <end position="70"/>
    </location>
</feature>
<dbReference type="InterPro" id="IPR050709">
    <property type="entry name" value="Biotin_Carboxyl_Carrier/Decarb"/>
</dbReference>
<dbReference type="EMBL" id="CP020814">
    <property type="protein sequence ID" value="ARK29141.1"/>
    <property type="molecule type" value="Genomic_DNA"/>
</dbReference>
<dbReference type="KEGG" id="bkw:BkAM31D_04325"/>
<dbReference type="Gene3D" id="2.40.50.100">
    <property type="match status" value="1"/>
</dbReference>
<keyword evidence="1" id="KW-0092">Biotin</keyword>
<evidence type="ECO:0000313" key="3">
    <source>
        <dbReference type="EMBL" id="ARK29141.1"/>
    </source>
</evidence>
<dbReference type="InterPro" id="IPR011053">
    <property type="entry name" value="Single_hybrid_motif"/>
</dbReference>
<sequence length="71" mass="7841">MNVIRTTMAGNIWRILVSVGDEVQAGQEVAILESMKMEIPVEAYKTGTVKVILKGEGEFIDEDEVLMELDG</sequence>
<dbReference type="InterPro" id="IPR000089">
    <property type="entry name" value="Biotin_lipoyl"/>
</dbReference>
<dbReference type="PANTHER" id="PTHR45266:SF3">
    <property type="entry name" value="OXALOACETATE DECARBOXYLASE ALPHA CHAIN"/>
    <property type="match status" value="1"/>
</dbReference>
<dbReference type="CDD" id="cd06850">
    <property type="entry name" value="biotinyl_domain"/>
    <property type="match status" value="1"/>
</dbReference>
<dbReference type="PANTHER" id="PTHR45266">
    <property type="entry name" value="OXALOACETATE DECARBOXYLASE ALPHA CHAIN"/>
    <property type="match status" value="1"/>
</dbReference>
<dbReference type="AlphaFoldDB" id="A0A1X9MC42"/>
<dbReference type="FunFam" id="2.40.50.100:FF:000003">
    <property type="entry name" value="Acetyl-CoA carboxylase biotin carboxyl carrier protein"/>
    <property type="match status" value="1"/>
</dbReference>